<evidence type="ECO:0000259" key="4">
    <source>
        <dbReference type="PROSITE" id="PS50932"/>
    </source>
</evidence>
<evidence type="ECO:0000256" key="1">
    <source>
        <dbReference type="ARBA" id="ARBA00023015"/>
    </source>
</evidence>
<dbReference type="Gene3D" id="3.40.50.2300">
    <property type="match status" value="2"/>
</dbReference>
<proteinExistence type="predicted"/>
<dbReference type="InterPro" id="IPR028082">
    <property type="entry name" value="Peripla_BP_I"/>
</dbReference>
<dbReference type="Pfam" id="PF00356">
    <property type="entry name" value="LacI"/>
    <property type="match status" value="1"/>
</dbReference>
<dbReference type="InterPro" id="IPR046335">
    <property type="entry name" value="LacI/GalR-like_sensor"/>
</dbReference>
<reference evidence="5 6" key="1">
    <citation type="submission" date="2019-08" db="EMBL/GenBank/DDBJ databases">
        <title>Complete genome sequence of Terriglobus albidus strain ORNL.</title>
        <authorList>
            <person name="Podar M."/>
        </authorList>
    </citation>
    <scope>NUCLEOTIDE SEQUENCE [LARGE SCALE GENOMIC DNA]</scope>
    <source>
        <strain evidence="5 6">ORNL</strain>
    </source>
</reference>
<sequence>MREIARRAGVSCATVSRVLSGSSLVREDTAKKVRDVVSEAGFIPNPSAAMLKYGRSRTYGLVLPDLQNPFFGEFVGAFEDLLIDIDHEVLPISVQTSDKLVKSVRRMLMRQVDGAVLVSSEFDTGAVEPLLLRQIPLVTVDRRSVQVGCSDVSIDYERGFVEAVLHLKSLGHKRIGYIGGTKGPHTSEVRANAFEQAIRGAGLVFYPGLTRRGNYQVTGGEAAVMSLMKMPAPPTAIITANDLTALGAALGIHRLGGVVPRDLSIVGVDDLFLSEVVQPPLTTIRIPRKRLATACLQAMNYTKQNLERIGAEFSVPTQLIVRESTARPKSAPKKKSKR</sequence>
<evidence type="ECO:0000313" key="6">
    <source>
        <dbReference type="Proteomes" id="UP000321820"/>
    </source>
</evidence>
<feature type="domain" description="HTH lacI-type" evidence="4">
    <location>
        <begin position="1"/>
        <end position="53"/>
    </location>
</feature>
<dbReference type="SUPFAM" id="SSF53822">
    <property type="entry name" value="Periplasmic binding protein-like I"/>
    <property type="match status" value="1"/>
</dbReference>
<gene>
    <name evidence="5" type="ORF">FTW19_20985</name>
</gene>
<dbReference type="InterPro" id="IPR000843">
    <property type="entry name" value="HTH_LacI"/>
</dbReference>
<evidence type="ECO:0000256" key="2">
    <source>
        <dbReference type="ARBA" id="ARBA00023125"/>
    </source>
</evidence>
<dbReference type="CDD" id="cd01392">
    <property type="entry name" value="HTH_LacI"/>
    <property type="match status" value="1"/>
</dbReference>
<keyword evidence="1" id="KW-0805">Transcription regulation</keyword>
<dbReference type="PANTHER" id="PTHR30146">
    <property type="entry name" value="LACI-RELATED TRANSCRIPTIONAL REPRESSOR"/>
    <property type="match status" value="1"/>
</dbReference>
<protein>
    <submittedName>
        <fullName evidence="5">LacI family transcriptional regulator</fullName>
    </submittedName>
</protein>
<keyword evidence="2" id="KW-0238">DNA-binding</keyword>
<name>A0A5B9EGG2_9BACT</name>
<dbReference type="EMBL" id="CP042806">
    <property type="protein sequence ID" value="QEE30235.1"/>
    <property type="molecule type" value="Genomic_DNA"/>
</dbReference>
<keyword evidence="6" id="KW-1185">Reference proteome</keyword>
<dbReference type="GO" id="GO:0000976">
    <property type="term" value="F:transcription cis-regulatory region binding"/>
    <property type="evidence" value="ECO:0007669"/>
    <property type="project" value="TreeGrafter"/>
</dbReference>
<dbReference type="PANTHER" id="PTHR30146:SF138">
    <property type="entry name" value="TRANSCRIPTIONAL REGULATORY PROTEIN"/>
    <property type="match status" value="1"/>
</dbReference>
<dbReference type="GO" id="GO:0003700">
    <property type="term" value="F:DNA-binding transcription factor activity"/>
    <property type="evidence" value="ECO:0007669"/>
    <property type="project" value="TreeGrafter"/>
</dbReference>
<dbReference type="AlphaFoldDB" id="A0A5B9EGG2"/>
<dbReference type="PROSITE" id="PS00356">
    <property type="entry name" value="HTH_LACI_1"/>
    <property type="match status" value="1"/>
</dbReference>
<dbReference type="RefSeq" id="WP_147649504.1">
    <property type="nucleotide sequence ID" value="NZ_CP042806.1"/>
</dbReference>
<dbReference type="OrthoDB" id="9796186at2"/>
<organism evidence="5 6">
    <name type="scientific">Terriglobus albidus</name>
    <dbReference type="NCBI Taxonomy" id="1592106"/>
    <lineage>
        <taxon>Bacteria</taxon>
        <taxon>Pseudomonadati</taxon>
        <taxon>Acidobacteriota</taxon>
        <taxon>Terriglobia</taxon>
        <taxon>Terriglobales</taxon>
        <taxon>Acidobacteriaceae</taxon>
        <taxon>Terriglobus</taxon>
    </lineage>
</organism>
<dbReference type="InterPro" id="IPR010982">
    <property type="entry name" value="Lambda_DNA-bd_dom_sf"/>
</dbReference>
<dbReference type="KEGG" id="talb:FTW19_20985"/>
<evidence type="ECO:0000256" key="3">
    <source>
        <dbReference type="ARBA" id="ARBA00023163"/>
    </source>
</evidence>
<dbReference type="SUPFAM" id="SSF47413">
    <property type="entry name" value="lambda repressor-like DNA-binding domains"/>
    <property type="match status" value="1"/>
</dbReference>
<dbReference type="SMART" id="SM00354">
    <property type="entry name" value="HTH_LACI"/>
    <property type="match status" value="1"/>
</dbReference>
<evidence type="ECO:0000313" key="5">
    <source>
        <dbReference type="EMBL" id="QEE30235.1"/>
    </source>
</evidence>
<dbReference type="Pfam" id="PF13377">
    <property type="entry name" value="Peripla_BP_3"/>
    <property type="match status" value="1"/>
</dbReference>
<dbReference type="CDD" id="cd06267">
    <property type="entry name" value="PBP1_LacI_sugar_binding-like"/>
    <property type="match status" value="1"/>
</dbReference>
<dbReference type="Gene3D" id="1.10.260.40">
    <property type="entry name" value="lambda repressor-like DNA-binding domains"/>
    <property type="match status" value="1"/>
</dbReference>
<dbReference type="Proteomes" id="UP000321820">
    <property type="component" value="Chromosome"/>
</dbReference>
<keyword evidence="3" id="KW-0804">Transcription</keyword>
<dbReference type="PROSITE" id="PS50932">
    <property type="entry name" value="HTH_LACI_2"/>
    <property type="match status" value="1"/>
</dbReference>
<accession>A0A5B9EGG2</accession>